<dbReference type="OrthoDB" id="9798761at2"/>
<dbReference type="Pfam" id="PF07510">
    <property type="entry name" value="GmrSD_C"/>
    <property type="match status" value="1"/>
</dbReference>
<name>A0A1N6GNC8_9FLAO</name>
<dbReference type="InterPro" id="IPR004919">
    <property type="entry name" value="GmrSD_N"/>
</dbReference>
<dbReference type="RefSeq" id="WP_074235068.1">
    <property type="nucleotide sequence ID" value="NZ_FSRK01000001.1"/>
</dbReference>
<evidence type="ECO:0000259" key="1">
    <source>
        <dbReference type="Pfam" id="PF03235"/>
    </source>
</evidence>
<dbReference type="PANTHER" id="PTHR35149:SF1">
    <property type="entry name" value="DUF5655 DOMAIN-CONTAINING PROTEIN"/>
    <property type="match status" value="1"/>
</dbReference>
<dbReference type="PANTHER" id="PTHR35149">
    <property type="entry name" value="SLL5132 PROTEIN"/>
    <property type="match status" value="1"/>
</dbReference>
<evidence type="ECO:0000313" key="4">
    <source>
        <dbReference type="Proteomes" id="UP000185207"/>
    </source>
</evidence>
<dbReference type="STRING" id="1416779.SAMN05444409_1952"/>
<organism evidence="3 4">
    <name type="scientific">Epilithonimonas zeae</name>
    <dbReference type="NCBI Taxonomy" id="1416779"/>
    <lineage>
        <taxon>Bacteria</taxon>
        <taxon>Pseudomonadati</taxon>
        <taxon>Bacteroidota</taxon>
        <taxon>Flavobacteriia</taxon>
        <taxon>Flavobacteriales</taxon>
        <taxon>Weeksellaceae</taxon>
        <taxon>Chryseobacterium group</taxon>
        <taxon>Epilithonimonas</taxon>
    </lineage>
</organism>
<reference evidence="4" key="1">
    <citation type="submission" date="2016-11" db="EMBL/GenBank/DDBJ databases">
        <authorList>
            <person name="Varghese N."/>
            <person name="Submissions S."/>
        </authorList>
    </citation>
    <scope>NUCLEOTIDE SEQUENCE [LARGE SCALE GENOMIC DNA]</scope>
    <source>
        <strain evidence="4">DSM 27623</strain>
    </source>
</reference>
<accession>A0A1N6GNC8</accession>
<protein>
    <recommendedName>
        <fullName evidence="5">DUF262 domain-containing protein</fullName>
    </recommendedName>
</protein>
<gene>
    <name evidence="3" type="ORF">SAMN05444409_1952</name>
</gene>
<feature type="domain" description="GmrSD restriction endonucleases N-terminal" evidence="1">
    <location>
        <begin position="11"/>
        <end position="207"/>
    </location>
</feature>
<keyword evidence="4" id="KW-1185">Reference proteome</keyword>
<sequence>MSTKNLNKSLKQIFQSKYIVPLYQRNYAWGQDEIEQLLQDLYENFKKSKTNPILNYFIGSLVVLKRNDGLYEVIDGQQRLTTLSLLLKILNLVKEPKLFYESRPEVESFFDSYYRNGKTTEVTFDYKVSHLINAVDLLQQSIVNPDEDIEKRLYDIEGLEQFRKFVFENVVLVRIEIPQDTDVANYFEIMNNRGEQLQKHEILKSYLIETLKDKDGNYFEKQQDEFSKIWDACSQMDTHIQKLFSSEERRKYFGENYDHIRKVDFEDEESYFKSGFSINQALENTTKKLTSVEIEDIDDSGKDQSIIDFPNFLMHIFKVKYQTYYDNGNETEIPLNEKDLITVYESLKNIIDAKDFVNDLLYYRTVFDRFIVKSTDDDRDEESYKWTLKKPTRYDYSKVENKISTSLKYKNSYNDQERLIKSISLLQVTFRNRKYKNWLQEILNFFSDRERFNIENIKLQSFVDKIILNHFDGKIDSAKFDEGVKVPHFLFNFIDYLYWVQSPSDFKFTYRNSVEHHLPQSYKNEINESLLDNLGNLCLVSKSSNSKMNNEHPTGKAAIDGKYYKTNLPPKQKIIYDITNRHKQWGNEEISNHRIEVADLLENRERILIISN</sequence>
<evidence type="ECO:0000313" key="3">
    <source>
        <dbReference type="EMBL" id="SIO09050.1"/>
    </source>
</evidence>
<dbReference type="AlphaFoldDB" id="A0A1N6GNC8"/>
<proteinExistence type="predicted"/>
<evidence type="ECO:0000259" key="2">
    <source>
        <dbReference type="Pfam" id="PF07510"/>
    </source>
</evidence>
<dbReference type="InterPro" id="IPR011089">
    <property type="entry name" value="GmrSD_C"/>
</dbReference>
<dbReference type="Proteomes" id="UP000185207">
    <property type="component" value="Unassembled WGS sequence"/>
</dbReference>
<dbReference type="Pfam" id="PF03235">
    <property type="entry name" value="GmrSD_N"/>
    <property type="match status" value="1"/>
</dbReference>
<evidence type="ECO:0008006" key="5">
    <source>
        <dbReference type="Google" id="ProtNLM"/>
    </source>
</evidence>
<dbReference type="EMBL" id="FSRK01000001">
    <property type="protein sequence ID" value="SIO09050.1"/>
    <property type="molecule type" value="Genomic_DNA"/>
</dbReference>
<feature type="domain" description="GmrSD restriction endonucleases C-terminal" evidence="2">
    <location>
        <begin position="464"/>
        <end position="596"/>
    </location>
</feature>